<evidence type="ECO:0000313" key="1">
    <source>
        <dbReference type="EMBL" id="KEH20470.1"/>
    </source>
</evidence>
<accession>G7ZVI0</accession>
<evidence type="ECO:0000313" key="2">
    <source>
        <dbReference type="EnsemblPlants" id="KEH20470"/>
    </source>
</evidence>
<dbReference type="EMBL" id="CM001224">
    <property type="protein sequence ID" value="KEH20470.1"/>
    <property type="molecule type" value="Genomic_DNA"/>
</dbReference>
<reference evidence="2" key="3">
    <citation type="submission" date="2015-04" db="UniProtKB">
        <authorList>
            <consortium name="EnsemblPlants"/>
        </authorList>
    </citation>
    <scope>IDENTIFICATION</scope>
    <source>
        <strain evidence="2">cv. Jemalong A17</strain>
    </source>
</reference>
<dbReference type="HOGENOM" id="CLU_2030216_0_0_1"/>
<name>G7ZVI0_MEDTR</name>
<organism evidence="2">
    <name type="scientific">Medicago truncatula</name>
    <name type="common">Barrel medic</name>
    <name type="synonym">Medicago tribuloides</name>
    <dbReference type="NCBI Taxonomy" id="3880"/>
    <lineage>
        <taxon>Eukaryota</taxon>
        <taxon>Viridiplantae</taxon>
        <taxon>Streptophyta</taxon>
        <taxon>Embryophyta</taxon>
        <taxon>Tracheophyta</taxon>
        <taxon>Spermatophyta</taxon>
        <taxon>Magnoliopsida</taxon>
        <taxon>eudicotyledons</taxon>
        <taxon>Gunneridae</taxon>
        <taxon>Pentapetalae</taxon>
        <taxon>rosids</taxon>
        <taxon>fabids</taxon>
        <taxon>Fabales</taxon>
        <taxon>Fabaceae</taxon>
        <taxon>Papilionoideae</taxon>
        <taxon>50 kb inversion clade</taxon>
        <taxon>NPAAA clade</taxon>
        <taxon>Hologalegina</taxon>
        <taxon>IRL clade</taxon>
        <taxon>Trifolieae</taxon>
        <taxon>Medicago</taxon>
    </lineage>
</organism>
<dbReference type="EnsemblPlants" id="KEH20470">
    <property type="protein sequence ID" value="KEH20470"/>
    <property type="gene ID" value="MTR_8g078920"/>
</dbReference>
<gene>
    <name evidence="1" type="ordered locus">MTR_8g078920</name>
</gene>
<sequence>MDGGGVSIMGMANVDGKNGIDGVIKTWNRIGGGVKILVRGGVEKKGVATNVGKGVGMAMGRDGDGFYLPRPHTLLPNTYMLPYPYPTGIRNRIASLSPTGSGIPTPSPSPIVNKLIFYSRDG</sequence>
<reference evidence="1 3" key="1">
    <citation type="journal article" date="2011" name="Nature">
        <title>The Medicago genome provides insight into the evolution of rhizobial symbioses.</title>
        <authorList>
            <person name="Young N.D."/>
            <person name="Debelle F."/>
            <person name="Oldroyd G.E."/>
            <person name="Geurts R."/>
            <person name="Cannon S.B."/>
            <person name="Udvardi M.K."/>
            <person name="Benedito V.A."/>
            <person name="Mayer K.F."/>
            <person name="Gouzy J."/>
            <person name="Schoof H."/>
            <person name="Van de Peer Y."/>
            <person name="Proost S."/>
            <person name="Cook D.R."/>
            <person name="Meyers B.C."/>
            <person name="Spannagl M."/>
            <person name="Cheung F."/>
            <person name="De Mita S."/>
            <person name="Krishnakumar V."/>
            <person name="Gundlach H."/>
            <person name="Zhou S."/>
            <person name="Mudge J."/>
            <person name="Bharti A.K."/>
            <person name="Murray J.D."/>
            <person name="Naoumkina M.A."/>
            <person name="Rosen B."/>
            <person name="Silverstein K.A."/>
            <person name="Tang H."/>
            <person name="Rombauts S."/>
            <person name="Zhao P.X."/>
            <person name="Zhou P."/>
            <person name="Barbe V."/>
            <person name="Bardou P."/>
            <person name="Bechner M."/>
            <person name="Bellec A."/>
            <person name="Berger A."/>
            <person name="Berges H."/>
            <person name="Bidwell S."/>
            <person name="Bisseling T."/>
            <person name="Choisne N."/>
            <person name="Couloux A."/>
            <person name="Denny R."/>
            <person name="Deshpande S."/>
            <person name="Dai X."/>
            <person name="Doyle J.J."/>
            <person name="Dudez A.M."/>
            <person name="Farmer A.D."/>
            <person name="Fouteau S."/>
            <person name="Franken C."/>
            <person name="Gibelin C."/>
            <person name="Gish J."/>
            <person name="Goldstein S."/>
            <person name="Gonzalez A.J."/>
            <person name="Green P.J."/>
            <person name="Hallab A."/>
            <person name="Hartog M."/>
            <person name="Hua A."/>
            <person name="Humphray S.J."/>
            <person name="Jeong D.H."/>
            <person name="Jing Y."/>
            <person name="Jocker A."/>
            <person name="Kenton S.M."/>
            <person name="Kim D.J."/>
            <person name="Klee K."/>
            <person name="Lai H."/>
            <person name="Lang C."/>
            <person name="Lin S."/>
            <person name="Macmil S.L."/>
            <person name="Magdelenat G."/>
            <person name="Matthews L."/>
            <person name="McCorrison J."/>
            <person name="Monaghan E.L."/>
            <person name="Mun J.H."/>
            <person name="Najar F.Z."/>
            <person name="Nicholson C."/>
            <person name="Noirot C."/>
            <person name="O'Bleness M."/>
            <person name="Paule C.R."/>
            <person name="Poulain J."/>
            <person name="Prion F."/>
            <person name="Qin B."/>
            <person name="Qu C."/>
            <person name="Retzel E.F."/>
            <person name="Riddle C."/>
            <person name="Sallet E."/>
            <person name="Samain S."/>
            <person name="Samson N."/>
            <person name="Sanders I."/>
            <person name="Saurat O."/>
            <person name="Scarpelli C."/>
            <person name="Schiex T."/>
            <person name="Segurens B."/>
            <person name="Severin A.J."/>
            <person name="Sherrier D.J."/>
            <person name="Shi R."/>
            <person name="Sims S."/>
            <person name="Singer S.R."/>
            <person name="Sinharoy S."/>
            <person name="Sterck L."/>
            <person name="Viollet A."/>
            <person name="Wang B.B."/>
            <person name="Wang K."/>
            <person name="Wang M."/>
            <person name="Wang X."/>
            <person name="Warfsmann J."/>
            <person name="Weissenbach J."/>
            <person name="White D.D."/>
            <person name="White J.D."/>
            <person name="Wiley G.B."/>
            <person name="Wincker P."/>
            <person name="Xing Y."/>
            <person name="Yang L."/>
            <person name="Yao Z."/>
            <person name="Ying F."/>
            <person name="Zhai J."/>
            <person name="Zhou L."/>
            <person name="Zuber A."/>
            <person name="Denarie J."/>
            <person name="Dixon R.A."/>
            <person name="May G.D."/>
            <person name="Schwartz D.C."/>
            <person name="Rogers J."/>
            <person name="Quetier F."/>
            <person name="Town C.D."/>
            <person name="Roe B.A."/>
        </authorList>
    </citation>
    <scope>NUCLEOTIDE SEQUENCE [LARGE SCALE GENOMIC DNA]</scope>
    <source>
        <strain evidence="1">A17</strain>
        <strain evidence="2 3">cv. Jemalong A17</strain>
    </source>
</reference>
<protein>
    <submittedName>
        <fullName evidence="1 2">Uncharacterized protein</fullName>
    </submittedName>
</protein>
<proteinExistence type="predicted"/>
<dbReference type="PaxDb" id="3880-AES83218"/>
<evidence type="ECO:0000313" key="3">
    <source>
        <dbReference type="Proteomes" id="UP000002051"/>
    </source>
</evidence>
<dbReference type="Proteomes" id="UP000002051">
    <property type="component" value="Chromosome 8"/>
</dbReference>
<dbReference type="AlphaFoldDB" id="G7ZVI0"/>
<keyword evidence="3" id="KW-1185">Reference proteome</keyword>
<reference evidence="1 3" key="2">
    <citation type="journal article" date="2014" name="BMC Genomics">
        <title>An improved genome release (version Mt4.0) for the model legume Medicago truncatula.</title>
        <authorList>
            <person name="Tang H."/>
            <person name="Krishnakumar V."/>
            <person name="Bidwell S."/>
            <person name="Rosen B."/>
            <person name="Chan A."/>
            <person name="Zhou S."/>
            <person name="Gentzbittel L."/>
            <person name="Childs K.L."/>
            <person name="Yandell M."/>
            <person name="Gundlach H."/>
            <person name="Mayer K.F."/>
            <person name="Schwartz D.C."/>
            <person name="Town C.D."/>
        </authorList>
    </citation>
    <scope>GENOME REANNOTATION</scope>
    <source>
        <strain evidence="1">A17</strain>
        <strain evidence="2 3">cv. Jemalong A17</strain>
    </source>
</reference>